<dbReference type="GO" id="GO:0009897">
    <property type="term" value="C:external side of plasma membrane"/>
    <property type="evidence" value="ECO:0007669"/>
    <property type="project" value="TreeGrafter"/>
</dbReference>
<keyword evidence="5" id="KW-1185">Reference proteome</keyword>
<evidence type="ECO:0000313" key="5">
    <source>
        <dbReference type="Proteomes" id="UP000694580"/>
    </source>
</evidence>
<dbReference type="Pfam" id="PF00020">
    <property type="entry name" value="TNFR_c6"/>
    <property type="match status" value="2"/>
</dbReference>
<dbReference type="PRINTS" id="PR01680">
    <property type="entry name" value="TNFACTORR6"/>
</dbReference>
<dbReference type="PROSITE" id="PS50050">
    <property type="entry name" value="TNFR_NGFR_2"/>
    <property type="match status" value="1"/>
</dbReference>
<feature type="transmembrane region" description="Helical" evidence="2">
    <location>
        <begin position="182"/>
        <end position="204"/>
    </location>
</feature>
<dbReference type="AlphaFoldDB" id="A0AAY4BFJ8"/>
<dbReference type="InterPro" id="IPR001368">
    <property type="entry name" value="TNFR/NGFR_Cys_rich_reg"/>
</dbReference>
<proteinExistence type="predicted"/>
<dbReference type="GO" id="GO:0050830">
    <property type="term" value="P:defense response to Gram-positive bacterium"/>
    <property type="evidence" value="ECO:0007669"/>
    <property type="project" value="TreeGrafter"/>
</dbReference>
<keyword evidence="2" id="KW-0812">Transmembrane</keyword>
<dbReference type="GO" id="GO:2000406">
    <property type="term" value="P:positive regulation of T cell migration"/>
    <property type="evidence" value="ECO:0007669"/>
    <property type="project" value="TreeGrafter"/>
</dbReference>
<dbReference type="GeneTree" id="ENSGT00950000183126"/>
<feature type="repeat" description="TNFR-Cys" evidence="1">
    <location>
        <begin position="47"/>
        <end position="90"/>
    </location>
</feature>
<organism evidence="4 5">
    <name type="scientific">Denticeps clupeoides</name>
    <name type="common">denticle herring</name>
    <dbReference type="NCBI Taxonomy" id="299321"/>
    <lineage>
        <taxon>Eukaryota</taxon>
        <taxon>Metazoa</taxon>
        <taxon>Chordata</taxon>
        <taxon>Craniata</taxon>
        <taxon>Vertebrata</taxon>
        <taxon>Euteleostomi</taxon>
        <taxon>Actinopterygii</taxon>
        <taxon>Neopterygii</taxon>
        <taxon>Teleostei</taxon>
        <taxon>Clupei</taxon>
        <taxon>Clupeiformes</taxon>
        <taxon>Denticipitoidei</taxon>
        <taxon>Denticipitidae</taxon>
        <taxon>Denticeps</taxon>
    </lineage>
</organism>
<accession>A0AAY4BFJ8</accession>
<comment type="caution">
    <text evidence="1">Lacks conserved residue(s) required for the propagation of feature annotation.</text>
</comment>
<keyword evidence="2" id="KW-0472">Membrane</keyword>
<dbReference type="SUPFAM" id="SSF57586">
    <property type="entry name" value="TNF receptor-like"/>
    <property type="match status" value="3"/>
</dbReference>
<dbReference type="InterPro" id="IPR008063">
    <property type="entry name" value="Fas_rcpt"/>
</dbReference>
<reference evidence="4" key="2">
    <citation type="submission" date="2025-08" db="UniProtKB">
        <authorList>
            <consortium name="Ensembl"/>
        </authorList>
    </citation>
    <scope>IDENTIFICATION</scope>
</reference>
<evidence type="ECO:0000256" key="2">
    <source>
        <dbReference type="SAM" id="Phobius"/>
    </source>
</evidence>
<dbReference type="SMART" id="SM00208">
    <property type="entry name" value="TNFR"/>
    <property type="match status" value="4"/>
</dbReference>
<dbReference type="PROSITE" id="PS00652">
    <property type="entry name" value="TNFR_NGFR_1"/>
    <property type="match status" value="1"/>
</dbReference>
<dbReference type="PANTHER" id="PTHR46838:SF1">
    <property type="entry name" value="TUMOR NECROSIS FACTOR RECEPTOR SUPERFAMILY MEMBER 14"/>
    <property type="match status" value="1"/>
</dbReference>
<dbReference type="GO" id="GO:0046642">
    <property type="term" value="P:negative regulation of alpha-beta T cell proliferation"/>
    <property type="evidence" value="ECO:0007669"/>
    <property type="project" value="TreeGrafter"/>
</dbReference>
<dbReference type="GO" id="GO:0050829">
    <property type="term" value="P:defense response to Gram-negative bacterium"/>
    <property type="evidence" value="ECO:0007669"/>
    <property type="project" value="TreeGrafter"/>
</dbReference>
<evidence type="ECO:0000313" key="4">
    <source>
        <dbReference type="Ensembl" id="ENSDCDP00010018731.1"/>
    </source>
</evidence>
<dbReference type="PANTHER" id="PTHR46838">
    <property type="entry name" value="TUMOR NECROSIS FACTOR RECEPTOR SUPERFAMILY MEMBER 14"/>
    <property type="match status" value="1"/>
</dbReference>
<evidence type="ECO:0000256" key="1">
    <source>
        <dbReference type="PROSITE-ProRule" id="PRU00206"/>
    </source>
</evidence>
<feature type="domain" description="TNFR-Cys" evidence="3">
    <location>
        <begin position="47"/>
        <end position="90"/>
    </location>
</feature>
<reference evidence="4" key="3">
    <citation type="submission" date="2025-09" db="UniProtKB">
        <authorList>
            <consortium name="Ensembl"/>
        </authorList>
    </citation>
    <scope>IDENTIFICATION</scope>
</reference>
<name>A0AAY4BFJ8_9TELE</name>
<dbReference type="Ensembl" id="ENSDCDT00010019815.1">
    <property type="protein sequence ID" value="ENSDCDP00010018731.1"/>
    <property type="gene ID" value="ENSDCDG00010008478.1"/>
</dbReference>
<dbReference type="GO" id="GO:0002720">
    <property type="term" value="P:positive regulation of cytokine production involved in immune response"/>
    <property type="evidence" value="ECO:0007669"/>
    <property type="project" value="TreeGrafter"/>
</dbReference>
<dbReference type="Gene3D" id="2.10.50.10">
    <property type="entry name" value="Tumor Necrosis Factor Receptor, subunit A, domain 2"/>
    <property type="match status" value="3"/>
</dbReference>
<sequence length="233" mass="25428">SNEVSSSEEACGHGEYKTGPGTCCPMCNEGFRVSNNCTEAAATNCTPCLAGKTFMNEPNGLSKCLTCKSCDSGQGLIIKDKCTVTRNTVCDLHPGYYCVSYSGEGECIFGEKHQMCGPGQGVKTPGTKSADTVCEECPDGFYSTAGINCTKWTDCAITGEEENEKGNSTKDVTCWRRSRARIGLVSSFVFILSTLIACTLWWYLQTKTNKGILKLFYTYTSKIQWITFVTIHD</sequence>
<evidence type="ECO:0000259" key="3">
    <source>
        <dbReference type="PROSITE" id="PS50050"/>
    </source>
</evidence>
<keyword evidence="2" id="KW-1133">Transmembrane helix</keyword>
<dbReference type="CDD" id="cd00185">
    <property type="entry name" value="TNFRSF"/>
    <property type="match status" value="1"/>
</dbReference>
<dbReference type="GO" id="GO:0006955">
    <property type="term" value="P:immune response"/>
    <property type="evidence" value="ECO:0007669"/>
    <property type="project" value="InterPro"/>
</dbReference>
<dbReference type="GO" id="GO:0007165">
    <property type="term" value="P:signal transduction"/>
    <property type="evidence" value="ECO:0007669"/>
    <property type="project" value="InterPro"/>
</dbReference>
<dbReference type="GO" id="GO:0004888">
    <property type="term" value="F:transmembrane signaling receptor activity"/>
    <property type="evidence" value="ECO:0007669"/>
    <property type="project" value="InterPro"/>
</dbReference>
<dbReference type="Proteomes" id="UP000694580">
    <property type="component" value="Chromosome 10"/>
</dbReference>
<reference evidence="4 5" key="1">
    <citation type="submission" date="2020-06" db="EMBL/GenBank/DDBJ databases">
        <authorList>
            <consortium name="Wellcome Sanger Institute Data Sharing"/>
        </authorList>
    </citation>
    <scope>NUCLEOTIDE SEQUENCE [LARGE SCALE GENOMIC DNA]</scope>
</reference>
<protein>
    <recommendedName>
        <fullName evidence="3">TNFR-Cys domain-containing protein</fullName>
    </recommendedName>
</protein>
<dbReference type="GO" id="GO:0006915">
    <property type="term" value="P:apoptotic process"/>
    <property type="evidence" value="ECO:0007669"/>
    <property type="project" value="InterPro"/>
</dbReference>